<evidence type="ECO:0000256" key="2">
    <source>
        <dbReference type="ARBA" id="ARBA00022679"/>
    </source>
</evidence>
<dbReference type="GO" id="GO:0008652">
    <property type="term" value="P:amino acid biosynthetic process"/>
    <property type="evidence" value="ECO:0007669"/>
    <property type="project" value="UniProtKB-KW"/>
</dbReference>
<sequence>FSDIRDKRFDGMIITGAPVEMLEFEEVDYWEELTQIMDWTEKNVTSTIFLCWAAQAGLYHFYGLQKKKLDKKMFGLFWHKVLNRKIPLVRGFDDEFLAPHSRHTEVPMEDIRKCGALTVLAESQEAGLFLAMADEGKKIFVMGHPEYDRVTLDGEYKRDQAKGLPIDLPKNYYKDDNPENRPLLMWRAHANNLYTNWLNYYVYQITPYDLYGTPF</sequence>
<dbReference type="PANTHER" id="PTHR20919:SF0">
    <property type="entry name" value="HOMOSERINE O-SUCCINYLTRANSFERASE"/>
    <property type="match status" value="1"/>
</dbReference>
<organism evidence="4 5">
    <name type="scientific">Candidatus Choladousia intestinavium</name>
    <dbReference type="NCBI Taxonomy" id="2840727"/>
    <lineage>
        <taxon>Bacteria</taxon>
        <taxon>Bacillati</taxon>
        <taxon>Bacillota</taxon>
        <taxon>Clostridia</taxon>
        <taxon>Lachnospirales</taxon>
        <taxon>Lachnospiraceae</taxon>
        <taxon>Lachnospiraceae incertae sedis</taxon>
        <taxon>Candidatus Choladousia</taxon>
    </lineage>
</organism>
<dbReference type="InterPro" id="IPR029062">
    <property type="entry name" value="Class_I_gatase-like"/>
</dbReference>
<comment type="caution">
    <text evidence="4">The sequence shown here is derived from an EMBL/GenBank/DDBJ whole genome shotgun (WGS) entry which is preliminary data.</text>
</comment>
<dbReference type="SUPFAM" id="SSF52317">
    <property type="entry name" value="Class I glutamine amidotransferase-like"/>
    <property type="match status" value="1"/>
</dbReference>
<dbReference type="AlphaFoldDB" id="A0A9D1D8G8"/>
<feature type="non-terminal residue" evidence="4">
    <location>
        <position position="1"/>
    </location>
</feature>
<keyword evidence="2" id="KW-0808">Transferase</keyword>
<dbReference type="Gene3D" id="3.40.50.880">
    <property type="match status" value="1"/>
</dbReference>
<reference evidence="4" key="1">
    <citation type="submission" date="2020-10" db="EMBL/GenBank/DDBJ databases">
        <authorList>
            <person name="Gilroy R."/>
        </authorList>
    </citation>
    <scope>NUCLEOTIDE SEQUENCE</scope>
    <source>
        <strain evidence="4">ChiSjej4B22-8148</strain>
    </source>
</reference>
<keyword evidence="3" id="KW-0012">Acyltransferase</keyword>
<evidence type="ECO:0000256" key="1">
    <source>
        <dbReference type="ARBA" id="ARBA00022605"/>
    </source>
</evidence>
<dbReference type="PANTHER" id="PTHR20919">
    <property type="entry name" value="HOMOSERINE O-SUCCINYLTRANSFERASE"/>
    <property type="match status" value="1"/>
</dbReference>
<dbReference type="HAMAP" id="MF_00295">
    <property type="entry name" value="MetA_acyltransf"/>
    <property type="match status" value="1"/>
</dbReference>
<evidence type="ECO:0000313" key="5">
    <source>
        <dbReference type="Proteomes" id="UP000886757"/>
    </source>
</evidence>
<dbReference type="GO" id="GO:0008899">
    <property type="term" value="F:homoserine O-succinyltransferase activity"/>
    <property type="evidence" value="ECO:0007669"/>
    <property type="project" value="TreeGrafter"/>
</dbReference>
<protein>
    <submittedName>
        <fullName evidence="4">Homoserine O-succinyltransferase</fullName>
    </submittedName>
</protein>
<reference evidence="4" key="2">
    <citation type="journal article" date="2021" name="PeerJ">
        <title>Extensive microbial diversity within the chicken gut microbiome revealed by metagenomics and culture.</title>
        <authorList>
            <person name="Gilroy R."/>
            <person name="Ravi A."/>
            <person name="Getino M."/>
            <person name="Pursley I."/>
            <person name="Horton D.L."/>
            <person name="Alikhan N.F."/>
            <person name="Baker D."/>
            <person name="Gharbi K."/>
            <person name="Hall N."/>
            <person name="Watson M."/>
            <person name="Adriaenssens E.M."/>
            <person name="Foster-Nyarko E."/>
            <person name="Jarju S."/>
            <person name="Secka A."/>
            <person name="Antonio M."/>
            <person name="Oren A."/>
            <person name="Chaudhuri R.R."/>
            <person name="La Ragione R."/>
            <person name="Hildebrand F."/>
            <person name="Pallen M.J."/>
        </authorList>
    </citation>
    <scope>NUCLEOTIDE SEQUENCE</scope>
    <source>
        <strain evidence="4">ChiSjej4B22-8148</strain>
    </source>
</reference>
<gene>
    <name evidence="4" type="ORF">IAB31_02595</name>
</gene>
<dbReference type="Proteomes" id="UP000886757">
    <property type="component" value="Unassembled WGS sequence"/>
</dbReference>
<proteinExistence type="inferred from homology"/>
<keyword evidence="1" id="KW-0028">Amino-acid biosynthesis</keyword>
<evidence type="ECO:0000256" key="3">
    <source>
        <dbReference type="ARBA" id="ARBA00023315"/>
    </source>
</evidence>
<dbReference type="InterPro" id="IPR033752">
    <property type="entry name" value="MetA_family"/>
</dbReference>
<accession>A0A9D1D8G8</accession>
<dbReference type="EMBL" id="DVGK01000033">
    <property type="protein sequence ID" value="HIR12796.1"/>
    <property type="molecule type" value="Genomic_DNA"/>
</dbReference>
<name>A0A9D1D8G8_9FIRM</name>
<dbReference type="Pfam" id="PF04204">
    <property type="entry name" value="HTS"/>
    <property type="match status" value="1"/>
</dbReference>
<evidence type="ECO:0000313" key="4">
    <source>
        <dbReference type="EMBL" id="HIR12796.1"/>
    </source>
</evidence>